<name>A0AAX6F0U6_IRIPA</name>
<organism evidence="3 4">
    <name type="scientific">Iris pallida</name>
    <name type="common">Sweet iris</name>
    <dbReference type="NCBI Taxonomy" id="29817"/>
    <lineage>
        <taxon>Eukaryota</taxon>
        <taxon>Viridiplantae</taxon>
        <taxon>Streptophyta</taxon>
        <taxon>Embryophyta</taxon>
        <taxon>Tracheophyta</taxon>
        <taxon>Spermatophyta</taxon>
        <taxon>Magnoliopsida</taxon>
        <taxon>Liliopsida</taxon>
        <taxon>Asparagales</taxon>
        <taxon>Iridaceae</taxon>
        <taxon>Iridoideae</taxon>
        <taxon>Irideae</taxon>
        <taxon>Iris</taxon>
    </lineage>
</organism>
<feature type="domain" description="Transposase-associated" evidence="2">
    <location>
        <begin position="7"/>
        <end position="81"/>
    </location>
</feature>
<feature type="region of interest" description="Disordered" evidence="1">
    <location>
        <begin position="232"/>
        <end position="251"/>
    </location>
</feature>
<reference evidence="3" key="2">
    <citation type="submission" date="2023-04" db="EMBL/GenBank/DDBJ databases">
        <authorList>
            <person name="Bruccoleri R.E."/>
            <person name="Oakeley E.J."/>
            <person name="Faust A.-M."/>
            <person name="Dessus-Babus S."/>
            <person name="Altorfer M."/>
            <person name="Burckhardt D."/>
            <person name="Oertli M."/>
            <person name="Naumann U."/>
            <person name="Petersen F."/>
            <person name="Wong J."/>
        </authorList>
    </citation>
    <scope>NUCLEOTIDE SEQUENCE</scope>
    <source>
        <strain evidence="3">GSM-AAB239-AS_SAM_17_03QT</strain>
        <tissue evidence="3">Leaf</tissue>
    </source>
</reference>
<dbReference type="Pfam" id="PF13963">
    <property type="entry name" value="Transpos_assoc"/>
    <property type="match status" value="1"/>
</dbReference>
<proteinExistence type="predicted"/>
<evidence type="ECO:0000313" key="3">
    <source>
        <dbReference type="EMBL" id="KAJ6809924.1"/>
    </source>
</evidence>
<reference evidence="3" key="1">
    <citation type="journal article" date="2023" name="GigaByte">
        <title>Genome assembly of the bearded iris, Iris pallida Lam.</title>
        <authorList>
            <person name="Bruccoleri R.E."/>
            <person name="Oakeley E.J."/>
            <person name="Faust A.M.E."/>
            <person name="Altorfer M."/>
            <person name="Dessus-Babus S."/>
            <person name="Burckhardt D."/>
            <person name="Oertli M."/>
            <person name="Naumann U."/>
            <person name="Petersen F."/>
            <person name="Wong J."/>
        </authorList>
    </citation>
    <scope>NUCLEOTIDE SEQUENCE</scope>
    <source>
        <strain evidence="3">GSM-AAB239-AS_SAM_17_03QT</strain>
    </source>
</reference>
<gene>
    <name evidence="3" type="ORF">M6B38_159420</name>
</gene>
<accession>A0AAX6F0U6</accession>
<evidence type="ECO:0000256" key="1">
    <source>
        <dbReference type="SAM" id="MobiDB-lite"/>
    </source>
</evidence>
<evidence type="ECO:0000313" key="4">
    <source>
        <dbReference type="Proteomes" id="UP001140949"/>
    </source>
</evidence>
<keyword evidence="4" id="KW-1185">Reference proteome</keyword>
<dbReference type="InterPro" id="IPR029480">
    <property type="entry name" value="Transpos_assoc"/>
</dbReference>
<evidence type="ECO:0000259" key="2">
    <source>
        <dbReference type="Pfam" id="PF13963"/>
    </source>
</evidence>
<comment type="caution">
    <text evidence="3">The sequence shown here is derived from an EMBL/GenBank/DDBJ whole genome shotgun (WGS) entry which is preliminary data.</text>
</comment>
<sequence length="429" mass="47307">MSRSIPKGWIKLPHRNTDEYKQGVQFFMDFAMKHSLPGLTTCSCPCKRCKNGKRASFEVVRKHLIINGMLPTYDDWSLHGEKPDMDMAVGPKQQFVEDDHFRDEVLREDTNGNGGAPGNLVDDAYGVHKKIEQCKKKAENMALSKITHALGRKSYNREEEYHGEDGRWSEALKRAQKNKVTGKVLPCALEKYNELEAPEKRQKLAASAIGHGVTNIEDSETNPIVETFGADKKSRHCAVSPTSSTKQGKIRQATKAIASQNTNPVLIQRLDNLEVMVREVLTYVYTTQQSQNPISGSGIADTESSSNSLYIATTSKKLNSILNSAVSPAVKSNNKGNLVVHGNNGGPSEGKQNVVLLGREREDVAKGFIASLTTCHGREMQDGETIVYVSEVIKPGAPVYDGPQNGISFLCEIADGGYLIWGVPRIRYL</sequence>
<dbReference type="Proteomes" id="UP001140949">
    <property type="component" value="Unassembled WGS sequence"/>
</dbReference>
<dbReference type="EMBL" id="JANAVB010032819">
    <property type="protein sequence ID" value="KAJ6809924.1"/>
    <property type="molecule type" value="Genomic_DNA"/>
</dbReference>
<protein>
    <recommendedName>
        <fullName evidence="2">Transposase-associated domain-containing protein</fullName>
    </recommendedName>
</protein>
<dbReference type="AlphaFoldDB" id="A0AAX6F0U6"/>